<dbReference type="PANTHER" id="PTHR30482">
    <property type="entry name" value="HIGH-AFFINITY BRANCHED-CHAIN AMINO ACID TRANSPORT SYSTEM PERMEASE"/>
    <property type="match status" value="1"/>
</dbReference>
<keyword evidence="8" id="KW-1185">Reference proteome</keyword>
<dbReference type="GO" id="GO:0005886">
    <property type="term" value="C:plasma membrane"/>
    <property type="evidence" value="ECO:0007669"/>
    <property type="project" value="UniProtKB-SubCell"/>
</dbReference>
<evidence type="ECO:0000256" key="1">
    <source>
        <dbReference type="ARBA" id="ARBA00004651"/>
    </source>
</evidence>
<accession>A0A839STN5</accession>
<dbReference type="AlphaFoldDB" id="A0A839STN5"/>
<evidence type="ECO:0000313" key="7">
    <source>
        <dbReference type="EMBL" id="MBB3064273.1"/>
    </source>
</evidence>
<feature type="transmembrane region" description="Helical" evidence="6">
    <location>
        <begin position="113"/>
        <end position="130"/>
    </location>
</feature>
<dbReference type="Proteomes" id="UP000581135">
    <property type="component" value="Unassembled WGS sequence"/>
</dbReference>
<keyword evidence="3 6" id="KW-0812">Transmembrane</keyword>
<comment type="subcellular location">
    <subcellularLocation>
        <location evidence="1">Cell membrane</location>
        <topology evidence="1">Multi-pass membrane protein</topology>
    </subcellularLocation>
</comment>
<dbReference type="RefSeq" id="WP_183415069.1">
    <property type="nucleotide sequence ID" value="NZ_JACHXA010000001.1"/>
</dbReference>
<organism evidence="7 8">
    <name type="scientific">Limibacillus halophilus</name>
    <dbReference type="NCBI Taxonomy" id="1579333"/>
    <lineage>
        <taxon>Bacteria</taxon>
        <taxon>Pseudomonadati</taxon>
        <taxon>Pseudomonadota</taxon>
        <taxon>Alphaproteobacteria</taxon>
        <taxon>Rhodospirillales</taxon>
        <taxon>Rhodovibrionaceae</taxon>
        <taxon>Limibacillus</taxon>
    </lineage>
</organism>
<feature type="transmembrane region" description="Helical" evidence="6">
    <location>
        <begin position="85"/>
        <end position="106"/>
    </location>
</feature>
<name>A0A839STN5_9PROT</name>
<keyword evidence="4 6" id="KW-1133">Transmembrane helix</keyword>
<feature type="transmembrane region" description="Helical" evidence="6">
    <location>
        <begin position="6"/>
        <end position="27"/>
    </location>
</feature>
<sequence>MSFIRTYGNILTLALAVAIGPIVAITMNDPYLLSTFERILIIAVAAASLNMILGFGGMVSFGHAVFLGVGAYATGLMANAGLTSLLVQLPVVIVASAFIALFIGAIALRTTGIYFIMITLALAQIFYYIAVSSSSFGGDDGMVIYERTTLGGFYDPFDNYQFYGFVAAVAVVLILSINHLVGSEFGQRLVACRENPARAEALGLNTFGIRLTAFVIAGVFCGLAGFLLANQSEFATPGYANWQRSGELLAIVILGGVGARSGPVLGAFVFIWLEHALSGWTTHWAAIFGPLLILSVLFFRGGLASIGTYLGNLRGERAR</sequence>
<reference evidence="7 8" key="1">
    <citation type="submission" date="2020-08" db="EMBL/GenBank/DDBJ databases">
        <title>Genomic Encyclopedia of Type Strains, Phase III (KMG-III): the genomes of soil and plant-associated and newly described type strains.</title>
        <authorList>
            <person name="Whitman W."/>
        </authorList>
    </citation>
    <scope>NUCLEOTIDE SEQUENCE [LARGE SCALE GENOMIC DNA]</scope>
    <source>
        <strain evidence="7 8">CECT 8803</strain>
    </source>
</reference>
<feature type="transmembrane region" description="Helical" evidence="6">
    <location>
        <begin position="285"/>
        <end position="310"/>
    </location>
</feature>
<feature type="transmembrane region" description="Helical" evidence="6">
    <location>
        <begin position="160"/>
        <end position="181"/>
    </location>
</feature>
<evidence type="ECO:0000256" key="3">
    <source>
        <dbReference type="ARBA" id="ARBA00022692"/>
    </source>
</evidence>
<protein>
    <submittedName>
        <fullName evidence="7">Branched-chain amino acid transport system permease protein</fullName>
    </submittedName>
</protein>
<keyword evidence="5 6" id="KW-0472">Membrane</keyword>
<evidence type="ECO:0000256" key="6">
    <source>
        <dbReference type="SAM" id="Phobius"/>
    </source>
</evidence>
<evidence type="ECO:0000313" key="8">
    <source>
        <dbReference type="Proteomes" id="UP000581135"/>
    </source>
</evidence>
<feature type="transmembrane region" description="Helical" evidence="6">
    <location>
        <begin position="248"/>
        <end position="273"/>
    </location>
</feature>
<dbReference type="PANTHER" id="PTHR30482:SF17">
    <property type="entry name" value="ABC TRANSPORTER ATP-BINDING PROTEIN"/>
    <property type="match status" value="1"/>
</dbReference>
<feature type="transmembrane region" description="Helical" evidence="6">
    <location>
        <begin position="39"/>
        <end position="65"/>
    </location>
</feature>
<dbReference type="GO" id="GO:0015658">
    <property type="term" value="F:branched-chain amino acid transmembrane transporter activity"/>
    <property type="evidence" value="ECO:0007669"/>
    <property type="project" value="InterPro"/>
</dbReference>
<proteinExistence type="predicted"/>
<dbReference type="Pfam" id="PF02653">
    <property type="entry name" value="BPD_transp_2"/>
    <property type="match status" value="1"/>
</dbReference>
<evidence type="ECO:0000256" key="5">
    <source>
        <dbReference type="ARBA" id="ARBA00023136"/>
    </source>
</evidence>
<evidence type="ECO:0000256" key="2">
    <source>
        <dbReference type="ARBA" id="ARBA00022475"/>
    </source>
</evidence>
<dbReference type="EMBL" id="JACHXA010000001">
    <property type="protein sequence ID" value="MBB3064273.1"/>
    <property type="molecule type" value="Genomic_DNA"/>
</dbReference>
<comment type="caution">
    <text evidence="7">The sequence shown here is derived from an EMBL/GenBank/DDBJ whole genome shotgun (WGS) entry which is preliminary data.</text>
</comment>
<dbReference type="CDD" id="cd06581">
    <property type="entry name" value="TM_PBP1_LivM_like"/>
    <property type="match status" value="1"/>
</dbReference>
<gene>
    <name evidence="7" type="ORF">FHR98_000538</name>
</gene>
<dbReference type="InterPro" id="IPR001851">
    <property type="entry name" value="ABC_transp_permease"/>
</dbReference>
<feature type="transmembrane region" description="Helical" evidence="6">
    <location>
        <begin position="202"/>
        <end position="228"/>
    </location>
</feature>
<keyword evidence="2" id="KW-1003">Cell membrane</keyword>
<evidence type="ECO:0000256" key="4">
    <source>
        <dbReference type="ARBA" id="ARBA00022989"/>
    </source>
</evidence>
<dbReference type="InterPro" id="IPR043428">
    <property type="entry name" value="LivM-like"/>
</dbReference>